<dbReference type="STRING" id="331113.SNE_A17310"/>
<sequence>MVLEIFFPSTSCGLTSVLDTFKESGEAVVTDFQSKKCSTSEKVQKFVTGFQDVGALVQNVSSGVFFTSSISCYLIYQIFPGFISFMFTPPLFLASLASGVIGFEVYQSRGVVQDFQDWIKKEFPNGTDPFYINDKFCKRWETFKEDLNGQTLFIGFVSKYALDQTSALFEKMSKDLSTFDKLGVVRWFRDPENKKWSNFFSGWNPLGN</sequence>
<proteinExistence type="predicted"/>
<protein>
    <submittedName>
        <fullName evidence="1">Uncharacterized protein</fullName>
    </submittedName>
</protein>
<name>F8L5J8_SIMNZ</name>
<organism evidence="1 2">
    <name type="scientific">Simkania negevensis (strain ATCC VR-1471 / DSM 27360 / Z)</name>
    <dbReference type="NCBI Taxonomy" id="331113"/>
    <lineage>
        <taxon>Bacteria</taxon>
        <taxon>Pseudomonadati</taxon>
        <taxon>Chlamydiota</taxon>
        <taxon>Chlamydiia</taxon>
        <taxon>Parachlamydiales</taxon>
        <taxon>Simkaniaceae</taxon>
        <taxon>Simkania</taxon>
    </lineage>
</organism>
<accession>F8L5J8</accession>
<evidence type="ECO:0000313" key="2">
    <source>
        <dbReference type="Proteomes" id="UP000000496"/>
    </source>
</evidence>
<dbReference type="EMBL" id="FR872582">
    <property type="protein sequence ID" value="CCB89608.1"/>
    <property type="molecule type" value="Genomic_DNA"/>
</dbReference>
<dbReference type="HOGENOM" id="CLU_1320181_0_0_0"/>
<gene>
    <name evidence="1" type="ordered locus">SNE_A17310</name>
</gene>
<reference evidence="1 2" key="2">
    <citation type="journal article" date="2011" name="Mol. Biol. Evol.">
        <title>Unity in variety--the pan-genome of the Chlamydiae.</title>
        <authorList>
            <person name="Collingro A."/>
            <person name="Tischler P."/>
            <person name="Weinmaier T."/>
            <person name="Penz T."/>
            <person name="Heinz E."/>
            <person name="Brunham R.C."/>
            <person name="Read T.D."/>
            <person name="Bavoil P.M."/>
            <person name="Sachse K."/>
            <person name="Kahane S."/>
            <person name="Friedman M.G."/>
            <person name="Rattei T."/>
            <person name="Myers G.S."/>
            <person name="Horn M."/>
        </authorList>
    </citation>
    <scope>NUCLEOTIDE SEQUENCE [LARGE SCALE GENOMIC DNA]</scope>
    <source>
        <strain evidence="2">ATCC VR-1471 / Z</strain>
    </source>
</reference>
<dbReference type="Proteomes" id="UP000000496">
    <property type="component" value="Chromosome gsn.131"/>
</dbReference>
<reference key="1">
    <citation type="journal article" date="2011" name="Mol. Biol. Evol.">
        <title>Unity in variety -- the pan-genome of the Chlamydiae.</title>
        <authorList>
            <person name="Collingro A."/>
            <person name="Tischler P."/>
            <person name="Weinmaier T."/>
            <person name="Penz T."/>
            <person name="Heinz E."/>
            <person name="Brunham R.C."/>
            <person name="Read T.D."/>
            <person name="Bavoil P.M."/>
            <person name="Sachse K."/>
            <person name="Kahane S."/>
            <person name="Friedman M.G."/>
            <person name="Rattei T."/>
            <person name="Myers G.S.A."/>
            <person name="Horn M."/>
        </authorList>
    </citation>
    <scope>NUCLEOTIDE SEQUENCE</scope>
    <source>
        <strain>Z</strain>
    </source>
</reference>
<evidence type="ECO:0000313" key="1">
    <source>
        <dbReference type="EMBL" id="CCB89608.1"/>
    </source>
</evidence>
<dbReference type="RefSeq" id="WP_013944074.1">
    <property type="nucleotide sequence ID" value="NC_015713.1"/>
</dbReference>
<dbReference type="AlphaFoldDB" id="F8L5J8"/>
<keyword evidence="2" id="KW-1185">Reference proteome</keyword>
<dbReference type="KEGG" id="sng:SNE_A17310"/>